<feature type="chain" id="PRO_5028845312" description="Pilin protein" evidence="1">
    <location>
        <begin position="21"/>
        <end position="378"/>
    </location>
</feature>
<sequence>MRRYLFALLLAILGCGSAFAQVLAPTDHHVAVSRTMTRGSLTSDLAVFFPTVGGSDVGAPLRWGRNYWTCWSTSDPEKGACPSTDVESGNYGESKIALRFTEAHSGMSQVLEVNAYTLPFYPNGTPCNSGAIMMLINDSVFVTCPNSGPHYGAPSTGKRITAYMLSRELARLPTGGVWTANLHLRLNEWGVGPIANFTAALTVTVTDNQSMQVFLPEFRSATPRVDLNLRSVPSAGGARASGERTVDACLYDGFNAHSKRYTVRMSDPSSTGAEEVGRFFVRHPAPQGAAGQNRIEYEVHSTTRPFGSTQYQSGQDRVFANIPDAEVRQVFLPNIPVPVVCTPWPLTLRTPEFANADKQAGYYSGVLRVEFSASTTAP</sequence>
<comment type="caution">
    <text evidence="2">The sequence shown here is derived from an EMBL/GenBank/DDBJ whole genome shotgun (WGS) entry which is preliminary data.</text>
</comment>
<proteinExistence type="predicted"/>
<evidence type="ECO:0008006" key="4">
    <source>
        <dbReference type="Google" id="ProtNLM"/>
    </source>
</evidence>
<reference evidence="2 3" key="1">
    <citation type="submission" date="2019-12" db="EMBL/GenBank/DDBJ databases">
        <authorList>
            <person name="Xu J."/>
        </authorList>
    </citation>
    <scope>NUCLEOTIDE SEQUENCE [LARGE SCALE GENOMIC DNA]</scope>
    <source>
        <strain evidence="2 3">HX-5-24</strain>
    </source>
</reference>
<evidence type="ECO:0000256" key="1">
    <source>
        <dbReference type="SAM" id="SignalP"/>
    </source>
</evidence>
<protein>
    <recommendedName>
        <fullName evidence="4">Pilin protein</fullName>
    </recommendedName>
</protein>
<dbReference type="Pfam" id="PF07434">
    <property type="entry name" value="CblD"/>
    <property type="match status" value="1"/>
</dbReference>
<gene>
    <name evidence="2" type="ORF">GN331_03205</name>
</gene>
<name>A0A7C9ML33_9GAMM</name>
<dbReference type="InterPro" id="IPR043037">
    <property type="entry name" value="CfaE_adhesin"/>
</dbReference>
<dbReference type="AlphaFoldDB" id="A0A7C9ML33"/>
<dbReference type="Gene3D" id="2.60.40.2040">
    <property type="entry name" value="CFA/I fimbrial subunit E, pilin domain"/>
    <property type="match status" value="1"/>
</dbReference>
<dbReference type="EMBL" id="WOXT01000001">
    <property type="protein sequence ID" value="MUV13207.1"/>
    <property type="molecule type" value="Genomic_DNA"/>
</dbReference>
<feature type="signal peptide" evidence="1">
    <location>
        <begin position="1"/>
        <end position="20"/>
    </location>
</feature>
<dbReference type="Proteomes" id="UP000479692">
    <property type="component" value="Unassembled WGS sequence"/>
</dbReference>
<organism evidence="2 3">
    <name type="scientific">Noviluteimonas gilva</name>
    <dbReference type="NCBI Taxonomy" id="2682097"/>
    <lineage>
        <taxon>Bacteria</taxon>
        <taxon>Pseudomonadati</taxon>
        <taxon>Pseudomonadota</taxon>
        <taxon>Gammaproteobacteria</taxon>
        <taxon>Lysobacterales</taxon>
        <taxon>Lysobacteraceae</taxon>
        <taxon>Noviluteimonas</taxon>
    </lineage>
</organism>
<evidence type="ECO:0000313" key="3">
    <source>
        <dbReference type="Proteomes" id="UP000479692"/>
    </source>
</evidence>
<accession>A0A7C9ML33</accession>
<dbReference type="InterPro" id="IPR010888">
    <property type="entry name" value="CblD"/>
</dbReference>
<dbReference type="PROSITE" id="PS51257">
    <property type="entry name" value="PROKAR_LIPOPROTEIN"/>
    <property type="match status" value="1"/>
</dbReference>
<dbReference type="RefSeq" id="WP_156640246.1">
    <property type="nucleotide sequence ID" value="NZ_WOXT01000001.1"/>
</dbReference>
<keyword evidence="3" id="KW-1185">Reference proteome</keyword>
<dbReference type="Gene3D" id="2.60.40.2520">
    <property type="entry name" value="CFA/I fimbrial subunit E, adhesin domain"/>
    <property type="match status" value="1"/>
</dbReference>
<keyword evidence="1" id="KW-0732">Signal</keyword>
<evidence type="ECO:0000313" key="2">
    <source>
        <dbReference type="EMBL" id="MUV13207.1"/>
    </source>
</evidence>